<reference evidence="2 3" key="1">
    <citation type="submission" date="2019-08" db="EMBL/GenBank/DDBJ databases">
        <title>Genome of Vicingus serpentipes NCIMB 15042.</title>
        <authorList>
            <person name="Bowman J.P."/>
        </authorList>
    </citation>
    <scope>NUCLEOTIDE SEQUENCE [LARGE SCALE GENOMIC DNA]</scope>
    <source>
        <strain evidence="2 3">NCIMB 15042</strain>
    </source>
</reference>
<keyword evidence="3" id="KW-1185">Reference proteome</keyword>
<dbReference type="InterPro" id="IPR014044">
    <property type="entry name" value="CAP_dom"/>
</dbReference>
<dbReference type="AlphaFoldDB" id="A0A5C6RXD9"/>
<evidence type="ECO:0000259" key="1">
    <source>
        <dbReference type="Pfam" id="PF00188"/>
    </source>
</evidence>
<name>A0A5C6RXD9_9FLAO</name>
<sequence>MVSYLKSIFLILFFACFGQQYFAQKITPFSSWDAHDLRKANSAKDSKDLSFQEKKVIFYINLARMDGELFSKTYLKDYMDDVRIPKNKYYRSLITMLKEQETMEPLEPKDDLIAEAIKHSKEMGRTGKKGHRSSDSKSFAERMEKFKSDYNKIKESNQYGFPDALSIVVDLLIDDDQESLRHRKMLLDAELKYIGVGIRNHKKFRINTSVLLAN</sequence>
<dbReference type="PANTHER" id="PTHR31157:SF1">
    <property type="entry name" value="SCP DOMAIN-CONTAINING PROTEIN"/>
    <property type="match status" value="1"/>
</dbReference>
<dbReference type="EMBL" id="VOOS01000001">
    <property type="protein sequence ID" value="TXB67018.1"/>
    <property type="molecule type" value="Genomic_DNA"/>
</dbReference>
<evidence type="ECO:0000313" key="2">
    <source>
        <dbReference type="EMBL" id="TXB67018.1"/>
    </source>
</evidence>
<dbReference type="CDD" id="cd05379">
    <property type="entry name" value="CAP_bacterial"/>
    <property type="match status" value="1"/>
</dbReference>
<comment type="caution">
    <text evidence="2">The sequence shown here is derived from an EMBL/GenBank/DDBJ whole genome shotgun (WGS) entry which is preliminary data.</text>
</comment>
<accession>A0A5C6RXD9</accession>
<dbReference type="OrthoDB" id="7550377at2"/>
<dbReference type="PANTHER" id="PTHR31157">
    <property type="entry name" value="SCP DOMAIN-CONTAINING PROTEIN"/>
    <property type="match status" value="1"/>
</dbReference>
<dbReference type="Pfam" id="PF00188">
    <property type="entry name" value="CAP"/>
    <property type="match status" value="1"/>
</dbReference>
<dbReference type="InterPro" id="IPR035940">
    <property type="entry name" value="CAP_sf"/>
</dbReference>
<feature type="domain" description="SCP" evidence="1">
    <location>
        <begin position="91"/>
        <end position="203"/>
    </location>
</feature>
<gene>
    <name evidence="2" type="ORF">FRY74_02205</name>
</gene>
<dbReference type="RefSeq" id="WP_147098173.1">
    <property type="nucleotide sequence ID" value="NZ_VOOS01000001.1"/>
</dbReference>
<evidence type="ECO:0000313" key="3">
    <source>
        <dbReference type="Proteomes" id="UP000321721"/>
    </source>
</evidence>
<dbReference type="Gene3D" id="3.40.33.10">
    <property type="entry name" value="CAP"/>
    <property type="match status" value="1"/>
</dbReference>
<dbReference type="Proteomes" id="UP000321721">
    <property type="component" value="Unassembled WGS sequence"/>
</dbReference>
<protein>
    <recommendedName>
        <fullName evidence="1">SCP domain-containing protein</fullName>
    </recommendedName>
</protein>
<proteinExistence type="predicted"/>
<organism evidence="2 3">
    <name type="scientific">Vicingus serpentipes</name>
    <dbReference type="NCBI Taxonomy" id="1926625"/>
    <lineage>
        <taxon>Bacteria</taxon>
        <taxon>Pseudomonadati</taxon>
        <taxon>Bacteroidota</taxon>
        <taxon>Flavobacteriia</taxon>
        <taxon>Flavobacteriales</taxon>
        <taxon>Vicingaceae</taxon>
        <taxon>Vicingus</taxon>
    </lineage>
</organism>